<dbReference type="Proteomes" id="UP000249526">
    <property type="component" value="Unassembled WGS sequence"/>
</dbReference>
<proteinExistence type="predicted"/>
<organism evidence="1 2">
    <name type="scientific">Aspergillus piperis CBS 112811</name>
    <dbReference type="NCBI Taxonomy" id="1448313"/>
    <lineage>
        <taxon>Eukaryota</taxon>
        <taxon>Fungi</taxon>
        <taxon>Dikarya</taxon>
        <taxon>Ascomycota</taxon>
        <taxon>Pezizomycotina</taxon>
        <taxon>Eurotiomycetes</taxon>
        <taxon>Eurotiomycetidae</taxon>
        <taxon>Eurotiales</taxon>
        <taxon>Aspergillaceae</taxon>
        <taxon>Aspergillus</taxon>
        <taxon>Aspergillus subgen. Circumdati</taxon>
    </lineage>
</organism>
<accession>A0A8G1R7R6</accession>
<protein>
    <submittedName>
        <fullName evidence="1">Uncharacterized protein</fullName>
    </submittedName>
</protein>
<keyword evidence="2" id="KW-1185">Reference proteome</keyword>
<dbReference type="RefSeq" id="XP_025518103.1">
    <property type="nucleotide sequence ID" value="XM_025657678.1"/>
</dbReference>
<reference evidence="1 2" key="1">
    <citation type="submission" date="2018-02" db="EMBL/GenBank/DDBJ databases">
        <title>The genomes of Aspergillus section Nigri reveals drivers in fungal speciation.</title>
        <authorList>
            <consortium name="DOE Joint Genome Institute"/>
            <person name="Vesth T.C."/>
            <person name="Nybo J."/>
            <person name="Theobald S."/>
            <person name="Brandl J."/>
            <person name="Frisvad J.C."/>
            <person name="Nielsen K.F."/>
            <person name="Lyhne E.K."/>
            <person name="Kogle M.E."/>
            <person name="Kuo A."/>
            <person name="Riley R."/>
            <person name="Clum A."/>
            <person name="Nolan M."/>
            <person name="Lipzen A."/>
            <person name="Salamov A."/>
            <person name="Henrissat B."/>
            <person name="Wiebenga A."/>
            <person name="De vries R.P."/>
            <person name="Grigoriev I.V."/>
            <person name="Mortensen U.H."/>
            <person name="Andersen M.R."/>
            <person name="Baker S.E."/>
        </authorList>
    </citation>
    <scope>NUCLEOTIDE SEQUENCE [LARGE SCALE GENOMIC DNA]</scope>
    <source>
        <strain evidence="1 2">CBS 112811</strain>
    </source>
</reference>
<gene>
    <name evidence="1" type="ORF">BO85DRAFT_415284</name>
</gene>
<name>A0A8G1R7R6_9EURO</name>
<evidence type="ECO:0000313" key="1">
    <source>
        <dbReference type="EMBL" id="RAH60181.1"/>
    </source>
</evidence>
<sequence length="435" mass="51842">MSVPTLESIPVELHICILDTIPDIHSVWSLLRASPAYYGAFLLVKQSFLRRLLQKHHAGLVDTVDAIAAIRSKGLYASDPSNKRKIVSFLDSRPHNHRTTRPEASLSLLPDEPADVQETMQLIHLHNQAIFFLEDYCRTARRPGWIDEAKWEKEFLPLVLTETEKRRIFRAFYRLQIYGNIFGSIERNVDSEFTLEDNDWTDKQEVFTGGEMWRLFFSHMAPWEVEEFGCLWEHCCYRFESILREVSDSLMQTGFTWFHELPKDEQPPEGCWYSDCDDFVYPENKRENLASKGPAFLSRVLRQKQFRDRRDLVLVNVRSIRFHFFDFGFWPRPSATNDLHLLYPANRFNFGTDRNGLREFLKTFPPFQRPNIAWDRIWLREVYESPEVLFDMYEYGAENRQRRWQYAMWDDTRLTEWEIPIFEDNFPIWDSTLFG</sequence>
<dbReference type="EMBL" id="KZ825057">
    <property type="protein sequence ID" value="RAH60181.1"/>
    <property type="molecule type" value="Genomic_DNA"/>
</dbReference>
<dbReference type="AlphaFoldDB" id="A0A8G1R7R6"/>
<dbReference type="GeneID" id="37161080"/>
<evidence type="ECO:0000313" key="2">
    <source>
        <dbReference type="Proteomes" id="UP000249526"/>
    </source>
</evidence>